<dbReference type="EMBL" id="KN833933">
    <property type="protein sequence ID" value="KIK14547.1"/>
    <property type="molecule type" value="Genomic_DNA"/>
</dbReference>
<name>A0A0C9YWM9_9AGAM</name>
<feature type="non-terminal residue" evidence="1">
    <location>
        <position position="1"/>
    </location>
</feature>
<keyword evidence="2" id="KW-1185">Reference proteome</keyword>
<accession>A0A0C9YWM9</accession>
<dbReference type="OrthoDB" id="3251205at2759"/>
<evidence type="ECO:0000313" key="2">
    <source>
        <dbReference type="Proteomes" id="UP000054018"/>
    </source>
</evidence>
<gene>
    <name evidence="1" type="ORF">PISMIDRAFT_116828</name>
</gene>
<dbReference type="STRING" id="765257.A0A0C9YWM9"/>
<dbReference type="AlphaFoldDB" id="A0A0C9YWM9"/>
<dbReference type="HOGENOM" id="CLU_091791_2_1_1"/>
<reference evidence="1 2" key="1">
    <citation type="submission" date="2014-04" db="EMBL/GenBank/DDBJ databases">
        <authorList>
            <consortium name="DOE Joint Genome Institute"/>
            <person name="Kuo A."/>
            <person name="Kohler A."/>
            <person name="Costa M.D."/>
            <person name="Nagy L.G."/>
            <person name="Floudas D."/>
            <person name="Copeland A."/>
            <person name="Barry K.W."/>
            <person name="Cichocki N."/>
            <person name="Veneault-Fourrey C."/>
            <person name="LaButti K."/>
            <person name="Lindquist E.A."/>
            <person name="Lipzen A."/>
            <person name="Lundell T."/>
            <person name="Morin E."/>
            <person name="Murat C."/>
            <person name="Sun H."/>
            <person name="Tunlid A."/>
            <person name="Henrissat B."/>
            <person name="Grigoriev I.V."/>
            <person name="Hibbett D.S."/>
            <person name="Martin F."/>
            <person name="Nordberg H.P."/>
            <person name="Cantor M.N."/>
            <person name="Hua S.X."/>
        </authorList>
    </citation>
    <scope>NUCLEOTIDE SEQUENCE [LARGE SCALE GENOMIC DNA]</scope>
    <source>
        <strain evidence="1 2">441</strain>
    </source>
</reference>
<proteinExistence type="predicted"/>
<dbReference type="Pfam" id="PF18758">
    <property type="entry name" value="KDZ"/>
    <property type="match status" value="1"/>
</dbReference>
<sequence length="96" mass="10404">FRAKYPLAVLEHLLAVYGQNGAVFYDIGCAFNTTARNGALGPTIHALNLCLMVGAFHGHAHNHKCQLDWHLLYVCGTGHTKGEGCEHIFLASNTLA</sequence>
<reference evidence="2" key="2">
    <citation type="submission" date="2015-01" db="EMBL/GenBank/DDBJ databases">
        <title>Evolutionary Origins and Diversification of the Mycorrhizal Mutualists.</title>
        <authorList>
            <consortium name="DOE Joint Genome Institute"/>
            <consortium name="Mycorrhizal Genomics Consortium"/>
            <person name="Kohler A."/>
            <person name="Kuo A."/>
            <person name="Nagy L.G."/>
            <person name="Floudas D."/>
            <person name="Copeland A."/>
            <person name="Barry K.W."/>
            <person name="Cichocki N."/>
            <person name="Veneault-Fourrey C."/>
            <person name="LaButti K."/>
            <person name="Lindquist E.A."/>
            <person name="Lipzen A."/>
            <person name="Lundell T."/>
            <person name="Morin E."/>
            <person name="Murat C."/>
            <person name="Riley R."/>
            <person name="Ohm R."/>
            <person name="Sun H."/>
            <person name="Tunlid A."/>
            <person name="Henrissat B."/>
            <person name="Grigoriev I.V."/>
            <person name="Hibbett D.S."/>
            <person name="Martin F."/>
        </authorList>
    </citation>
    <scope>NUCLEOTIDE SEQUENCE [LARGE SCALE GENOMIC DNA]</scope>
    <source>
        <strain evidence="2">441</strain>
    </source>
</reference>
<dbReference type="Proteomes" id="UP000054018">
    <property type="component" value="Unassembled WGS sequence"/>
</dbReference>
<protein>
    <submittedName>
        <fullName evidence="1">Unplaced genomic scaffold scaffold_249, whole genome shotgun sequence</fullName>
    </submittedName>
</protein>
<dbReference type="InterPro" id="IPR040521">
    <property type="entry name" value="KDZ"/>
</dbReference>
<evidence type="ECO:0000313" key="1">
    <source>
        <dbReference type="EMBL" id="KIK14547.1"/>
    </source>
</evidence>
<organism evidence="1 2">
    <name type="scientific">Pisolithus microcarpus 441</name>
    <dbReference type="NCBI Taxonomy" id="765257"/>
    <lineage>
        <taxon>Eukaryota</taxon>
        <taxon>Fungi</taxon>
        <taxon>Dikarya</taxon>
        <taxon>Basidiomycota</taxon>
        <taxon>Agaricomycotina</taxon>
        <taxon>Agaricomycetes</taxon>
        <taxon>Agaricomycetidae</taxon>
        <taxon>Boletales</taxon>
        <taxon>Sclerodermatineae</taxon>
        <taxon>Pisolithaceae</taxon>
        <taxon>Pisolithus</taxon>
    </lineage>
</organism>